<proteinExistence type="predicted"/>
<name>A0A0M0LPN8_9EUKA</name>
<keyword evidence="2" id="KW-1185">Reference proteome</keyword>
<accession>A0A0M0LPN8</accession>
<gene>
    <name evidence="1" type="ORF">Ctob_015171</name>
</gene>
<dbReference type="EMBL" id="JWZX01000414">
    <property type="protein sequence ID" value="KOO53025.1"/>
    <property type="molecule type" value="Genomic_DNA"/>
</dbReference>
<sequence>MRSPGSSADIGAVAHSAPAAHHQLEARAAMQLLHV</sequence>
<dbReference type="Proteomes" id="UP000037460">
    <property type="component" value="Unassembled WGS sequence"/>
</dbReference>
<organism evidence="1 2">
    <name type="scientific">Chrysochromulina tobinii</name>
    <dbReference type="NCBI Taxonomy" id="1460289"/>
    <lineage>
        <taxon>Eukaryota</taxon>
        <taxon>Haptista</taxon>
        <taxon>Haptophyta</taxon>
        <taxon>Prymnesiophyceae</taxon>
        <taxon>Prymnesiales</taxon>
        <taxon>Chrysochromulinaceae</taxon>
        <taxon>Chrysochromulina</taxon>
    </lineage>
</organism>
<comment type="caution">
    <text evidence="1">The sequence shown here is derived from an EMBL/GenBank/DDBJ whole genome shotgun (WGS) entry which is preliminary data.</text>
</comment>
<evidence type="ECO:0000313" key="1">
    <source>
        <dbReference type="EMBL" id="KOO53025.1"/>
    </source>
</evidence>
<reference evidence="2" key="1">
    <citation type="journal article" date="2015" name="PLoS Genet.">
        <title>Genome Sequence and Transcriptome Analyses of Chrysochromulina tobin: Metabolic Tools for Enhanced Algal Fitness in the Prominent Order Prymnesiales (Haptophyceae).</title>
        <authorList>
            <person name="Hovde B.T."/>
            <person name="Deodato C.R."/>
            <person name="Hunsperger H.M."/>
            <person name="Ryken S.A."/>
            <person name="Yost W."/>
            <person name="Jha R.K."/>
            <person name="Patterson J."/>
            <person name="Monnat R.J. Jr."/>
            <person name="Barlow S.B."/>
            <person name="Starkenburg S.R."/>
            <person name="Cattolico R.A."/>
        </authorList>
    </citation>
    <scope>NUCLEOTIDE SEQUENCE</scope>
    <source>
        <strain evidence="2">CCMP291</strain>
    </source>
</reference>
<dbReference type="AlphaFoldDB" id="A0A0M0LPN8"/>
<protein>
    <submittedName>
        <fullName evidence="1">Uncharacterized protein</fullName>
    </submittedName>
</protein>
<evidence type="ECO:0000313" key="2">
    <source>
        <dbReference type="Proteomes" id="UP000037460"/>
    </source>
</evidence>